<feature type="compositionally biased region" description="Basic and acidic residues" evidence="1">
    <location>
        <begin position="284"/>
        <end position="309"/>
    </location>
</feature>
<organism evidence="2 3">
    <name type="scientific">Vitrella brassicaformis (strain CCMP3155)</name>
    <dbReference type="NCBI Taxonomy" id="1169540"/>
    <lineage>
        <taxon>Eukaryota</taxon>
        <taxon>Sar</taxon>
        <taxon>Alveolata</taxon>
        <taxon>Colpodellida</taxon>
        <taxon>Vitrellaceae</taxon>
        <taxon>Vitrella</taxon>
    </lineage>
</organism>
<accession>A0A0G4GD33</accession>
<evidence type="ECO:0000256" key="1">
    <source>
        <dbReference type="SAM" id="MobiDB-lite"/>
    </source>
</evidence>
<dbReference type="InParanoid" id="A0A0G4GD33"/>
<protein>
    <submittedName>
        <fullName evidence="2">Uncharacterized protein</fullName>
    </submittedName>
</protein>
<dbReference type="PhylomeDB" id="A0A0G4GD33"/>
<gene>
    <name evidence="2" type="ORF">Vbra_45</name>
</gene>
<name>A0A0G4GD33_VITBC</name>
<feature type="region of interest" description="Disordered" evidence="1">
    <location>
        <begin position="229"/>
        <end position="309"/>
    </location>
</feature>
<sequence length="309" mass="33357">MFQDLTIPLLLREHETVHLEGGRVQRPRTALEPFPPPPPVLFIFYAGNHFMSLLPLDASDPAAGAEAAGDWYRCGEWPCACVETARDGGHAAGPSVALGNPSEARPPAAIDGPTRLVPPPSHPEGVTNRGTSPRSDLRRQRRTGRQRQRRTRRRLQEGAVTSIRKDLEDEVESSGPEHRHDQDTYMELVSSDAAPPIGNDQEVDGTNELGDTVDGRGWMDIAEDRDLTVGVGGASASRQLTPDELISREGRGPSGADPLSAAGPNSNDRPTLPPDRLGALGDMTSREGYDPDNRGPPKGLRDLDDILDA</sequence>
<dbReference type="VEuPathDB" id="CryptoDB:Vbra_45"/>
<dbReference type="Proteomes" id="UP000041254">
    <property type="component" value="Unassembled WGS sequence"/>
</dbReference>
<evidence type="ECO:0000313" key="2">
    <source>
        <dbReference type="EMBL" id="CEM27167.1"/>
    </source>
</evidence>
<feature type="compositionally biased region" description="Basic residues" evidence="1">
    <location>
        <begin position="139"/>
        <end position="153"/>
    </location>
</feature>
<keyword evidence="3" id="KW-1185">Reference proteome</keyword>
<feature type="region of interest" description="Disordered" evidence="1">
    <location>
        <begin position="88"/>
        <end position="217"/>
    </location>
</feature>
<reference evidence="2 3" key="1">
    <citation type="submission" date="2014-11" db="EMBL/GenBank/DDBJ databases">
        <authorList>
            <person name="Zhu J."/>
            <person name="Qi W."/>
            <person name="Song R."/>
        </authorList>
    </citation>
    <scope>NUCLEOTIDE SEQUENCE [LARGE SCALE GENOMIC DNA]</scope>
</reference>
<dbReference type="AlphaFoldDB" id="A0A0G4GD33"/>
<evidence type="ECO:0000313" key="3">
    <source>
        <dbReference type="Proteomes" id="UP000041254"/>
    </source>
</evidence>
<proteinExistence type="predicted"/>
<dbReference type="EMBL" id="CDMY01000630">
    <property type="protein sequence ID" value="CEM27167.1"/>
    <property type="molecule type" value="Genomic_DNA"/>
</dbReference>